<dbReference type="InterPro" id="IPR023213">
    <property type="entry name" value="CAT-like_dom_sf"/>
</dbReference>
<proteinExistence type="predicted"/>
<dbReference type="Pfam" id="PF00668">
    <property type="entry name" value="Condensation"/>
    <property type="match status" value="1"/>
</dbReference>
<accession>A0A7C9LPC6</accession>
<dbReference type="RefSeq" id="WP_157460813.1">
    <property type="nucleotide sequence ID" value="NZ_WQLB01000033.1"/>
</dbReference>
<dbReference type="PANTHER" id="PTHR45527:SF14">
    <property type="entry name" value="PLIPASTATIN SYNTHASE SUBUNIT B"/>
    <property type="match status" value="1"/>
</dbReference>
<dbReference type="GO" id="GO:0003824">
    <property type="term" value="F:catalytic activity"/>
    <property type="evidence" value="ECO:0007669"/>
    <property type="project" value="InterPro"/>
</dbReference>
<dbReference type="GO" id="GO:0044550">
    <property type="term" value="P:secondary metabolite biosynthetic process"/>
    <property type="evidence" value="ECO:0007669"/>
    <property type="project" value="TreeGrafter"/>
</dbReference>
<sequence length="431" mass="46885">MSAPAVEVLGLTQAQRGQWEEQQADPGSVLSNTAEALEFHGLLDLARFEAAVRRTLAEVPALHARFEMQGQEVCQVLGEVPPRALPVLDLRDHPDAEERARQEAEQLLDTPFDLGAGELYRHALLRLAPDHARWVLVTHHIALDGYGLSLCLQRVAAQYRANGAALPPAFDPLAPVVAEDAAYQASAARDADGAALQALYADIPHEPAPLLELGLRRGHRTEQTLPPALVRALGTQARALGTAWPTLLFALSAAFWHRHTGETRPVLALPVMGRLGSVSARVPCMVMNLAPLRLDLSPHLSLAALTRQAHAALSALRPHGRYRYEHLWADLNGHRLFGPEVNVIPFQAPLDFGPDLKVEVRNLASGPVEDLALGFTGWGDHLHLHLDGHPALYTPEEVARLGREFVGALERGVQHPETPVGELWPPELVGA</sequence>
<organism evidence="2 3">
    <name type="scientific">Deinococcus arboris</name>
    <dbReference type="NCBI Taxonomy" id="2682977"/>
    <lineage>
        <taxon>Bacteria</taxon>
        <taxon>Thermotogati</taxon>
        <taxon>Deinococcota</taxon>
        <taxon>Deinococci</taxon>
        <taxon>Deinococcales</taxon>
        <taxon>Deinococcaceae</taxon>
        <taxon>Deinococcus</taxon>
    </lineage>
</organism>
<dbReference type="GO" id="GO:0005829">
    <property type="term" value="C:cytosol"/>
    <property type="evidence" value="ECO:0007669"/>
    <property type="project" value="TreeGrafter"/>
</dbReference>
<dbReference type="AlphaFoldDB" id="A0A7C9LPC6"/>
<dbReference type="InterPro" id="IPR001242">
    <property type="entry name" value="Condensation_dom"/>
</dbReference>
<dbReference type="GO" id="GO:0031177">
    <property type="term" value="F:phosphopantetheine binding"/>
    <property type="evidence" value="ECO:0007669"/>
    <property type="project" value="TreeGrafter"/>
</dbReference>
<dbReference type="EMBL" id="WQLB01000033">
    <property type="protein sequence ID" value="MVN88737.1"/>
    <property type="molecule type" value="Genomic_DNA"/>
</dbReference>
<dbReference type="GO" id="GO:0043041">
    <property type="term" value="P:amino acid activation for nonribosomal peptide biosynthetic process"/>
    <property type="evidence" value="ECO:0007669"/>
    <property type="project" value="TreeGrafter"/>
</dbReference>
<evidence type="ECO:0000313" key="2">
    <source>
        <dbReference type="EMBL" id="MVN88737.1"/>
    </source>
</evidence>
<comment type="caution">
    <text evidence="2">The sequence shown here is derived from an EMBL/GenBank/DDBJ whole genome shotgun (WGS) entry which is preliminary data.</text>
</comment>
<dbReference type="SUPFAM" id="SSF52777">
    <property type="entry name" value="CoA-dependent acyltransferases"/>
    <property type="match status" value="2"/>
</dbReference>
<name>A0A7C9LPC6_9DEIO</name>
<reference evidence="2 3" key="1">
    <citation type="submission" date="2019-12" db="EMBL/GenBank/DDBJ databases">
        <title>Deinococcus sp. HMF7620 Genome sequencing and assembly.</title>
        <authorList>
            <person name="Kang H."/>
            <person name="Kim H."/>
            <person name="Joh K."/>
        </authorList>
    </citation>
    <scope>NUCLEOTIDE SEQUENCE [LARGE SCALE GENOMIC DNA]</scope>
    <source>
        <strain evidence="2 3">HMF7620</strain>
    </source>
</reference>
<dbReference type="Gene3D" id="3.30.559.10">
    <property type="entry name" value="Chloramphenicol acetyltransferase-like domain"/>
    <property type="match status" value="1"/>
</dbReference>
<protein>
    <recommendedName>
        <fullName evidence="1">Condensation domain-containing protein</fullName>
    </recommendedName>
</protein>
<dbReference type="Gene3D" id="3.30.559.30">
    <property type="entry name" value="Nonribosomal peptide synthetase, condensation domain"/>
    <property type="match status" value="1"/>
</dbReference>
<evidence type="ECO:0000313" key="3">
    <source>
        <dbReference type="Proteomes" id="UP000483286"/>
    </source>
</evidence>
<evidence type="ECO:0000259" key="1">
    <source>
        <dbReference type="Pfam" id="PF00668"/>
    </source>
</evidence>
<dbReference type="PANTHER" id="PTHR45527">
    <property type="entry name" value="NONRIBOSOMAL PEPTIDE SYNTHETASE"/>
    <property type="match status" value="1"/>
</dbReference>
<gene>
    <name evidence="2" type="ORF">GO986_18525</name>
</gene>
<feature type="domain" description="Condensation" evidence="1">
    <location>
        <begin position="9"/>
        <end position="424"/>
    </location>
</feature>
<keyword evidence="3" id="KW-1185">Reference proteome</keyword>
<dbReference type="Proteomes" id="UP000483286">
    <property type="component" value="Unassembled WGS sequence"/>
</dbReference>